<comment type="subcellular location">
    <subcellularLocation>
        <location evidence="1">Cell membrane</location>
        <topology evidence="1">Multi-pass membrane protein</topology>
    </subcellularLocation>
</comment>
<accession>A0A645JEN3</accession>
<sequence length="124" mass="13736">MGYTIMLYIVAIQKIPAEMYEAAEIDGANRVQRFFAVTMPQVREMLFVTMVTTVSGAFLVFNDVYILTKGGPGNSSVTLAVYMYNMAFTQDRMGYASSIAILMLIICLLLALIQKQGLRSGEVD</sequence>
<evidence type="ECO:0000256" key="3">
    <source>
        <dbReference type="ARBA" id="ARBA00022475"/>
    </source>
</evidence>
<gene>
    <name evidence="9" type="primary">lacF_76</name>
    <name evidence="9" type="ORF">SDC9_209892</name>
</gene>
<feature type="domain" description="ABC transmembrane type-1" evidence="8">
    <location>
        <begin position="1"/>
        <end position="114"/>
    </location>
</feature>
<evidence type="ECO:0000256" key="2">
    <source>
        <dbReference type="ARBA" id="ARBA00022448"/>
    </source>
</evidence>
<evidence type="ECO:0000256" key="5">
    <source>
        <dbReference type="ARBA" id="ARBA00022989"/>
    </source>
</evidence>
<dbReference type="PROSITE" id="PS50928">
    <property type="entry name" value="ABC_TM1"/>
    <property type="match status" value="1"/>
</dbReference>
<dbReference type="Pfam" id="PF00528">
    <property type="entry name" value="BPD_transp_1"/>
    <property type="match status" value="1"/>
</dbReference>
<evidence type="ECO:0000259" key="8">
    <source>
        <dbReference type="PROSITE" id="PS50928"/>
    </source>
</evidence>
<proteinExistence type="predicted"/>
<evidence type="ECO:0000256" key="7">
    <source>
        <dbReference type="SAM" id="Phobius"/>
    </source>
</evidence>
<dbReference type="GO" id="GO:0005886">
    <property type="term" value="C:plasma membrane"/>
    <property type="evidence" value="ECO:0007669"/>
    <property type="project" value="UniProtKB-SubCell"/>
</dbReference>
<feature type="transmembrane region" description="Helical" evidence="7">
    <location>
        <begin position="45"/>
        <end position="67"/>
    </location>
</feature>
<keyword evidence="4 7" id="KW-0812">Transmembrane</keyword>
<comment type="caution">
    <text evidence="9">The sequence shown here is derived from an EMBL/GenBank/DDBJ whole genome shotgun (WGS) entry which is preliminary data.</text>
</comment>
<dbReference type="EMBL" id="VSSQ01139747">
    <property type="protein sequence ID" value="MPN62145.1"/>
    <property type="molecule type" value="Genomic_DNA"/>
</dbReference>
<reference evidence="9" key="1">
    <citation type="submission" date="2019-08" db="EMBL/GenBank/DDBJ databases">
        <authorList>
            <person name="Kucharzyk K."/>
            <person name="Murdoch R.W."/>
            <person name="Higgins S."/>
            <person name="Loffler F."/>
        </authorList>
    </citation>
    <scope>NUCLEOTIDE SEQUENCE</scope>
</reference>
<dbReference type="AlphaFoldDB" id="A0A645JEN3"/>
<dbReference type="SUPFAM" id="SSF161098">
    <property type="entry name" value="MetI-like"/>
    <property type="match status" value="1"/>
</dbReference>
<dbReference type="PANTHER" id="PTHR30193">
    <property type="entry name" value="ABC TRANSPORTER PERMEASE PROTEIN"/>
    <property type="match status" value="1"/>
</dbReference>
<feature type="transmembrane region" description="Helical" evidence="7">
    <location>
        <begin position="93"/>
        <end position="113"/>
    </location>
</feature>
<evidence type="ECO:0000313" key="9">
    <source>
        <dbReference type="EMBL" id="MPN62145.1"/>
    </source>
</evidence>
<keyword evidence="6 7" id="KW-0472">Membrane</keyword>
<keyword evidence="5 7" id="KW-1133">Transmembrane helix</keyword>
<dbReference type="Gene3D" id="1.10.3720.10">
    <property type="entry name" value="MetI-like"/>
    <property type="match status" value="1"/>
</dbReference>
<dbReference type="PANTHER" id="PTHR30193:SF37">
    <property type="entry name" value="INNER MEMBRANE ABC TRANSPORTER PERMEASE PROTEIN YCJO"/>
    <property type="match status" value="1"/>
</dbReference>
<dbReference type="CDD" id="cd06261">
    <property type="entry name" value="TM_PBP2"/>
    <property type="match status" value="1"/>
</dbReference>
<organism evidence="9">
    <name type="scientific">bioreactor metagenome</name>
    <dbReference type="NCBI Taxonomy" id="1076179"/>
    <lineage>
        <taxon>unclassified sequences</taxon>
        <taxon>metagenomes</taxon>
        <taxon>ecological metagenomes</taxon>
    </lineage>
</organism>
<dbReference type="GO" id="GO:0055085">
    <property type="term" value="P:transmembrane transport"/>
    <property type="evidence" value="ECO:0007669"/>
    <property type="project" value="InterPro"/>
</dbReference>
<dbReference type="InterPro" id="IPR000515">
    <property type="entry name" value="MetI-like"/>
</dbReference>
<evidence type="ECO:0000256" key="6">
    <source>
        <dbReference type="ARBA" id="ARBA00023136"/>
    </source>
</evidence>
<evidence type="ECO:0000256" key="4">
    <source>
        <dbReference type="ARBA" id="ARBA00022692"/>
    </source>
</evidence>
<protein>
    <submittedName>
        <fullName evidence="9">Lactose transport system permease protein LacF</fullName>
    </submittedName>
</protein>
<evidence type="ECO:0000256" key="1">
    <source>
        <dbReference type="ARBA" id="ARBA00004651"/>
    </source>
</evidence>
<dbReference type="InterPro" id="IPR035906">
    <property type="entry name" value="MetI-like_sf"/>
</dbReference>
<dbReference type="InterPro" id="IPR051393">
    <property type="entry name" value="ABC_transporter_permease"/>
</dbReference>
<keyword evidence="3" id="KW-1003">Cell membrane</keyword>
<name>A0A645JEN3_9ZZZZ</name>
<keyword evidence="2" id="KW-0813">Transport</keyword>